<dbReference type="KEGG" id="sbat:G4Z16_04230"/>
<dbReference type="InterPro" id="IPR045351">
    <property type="entry name" value="DUF6531"/>
</dbReference>
<feature type="domain" description="Teneurin-like YD-shell" evidence="5">
    <location>
        <begin position="873"/>
        <end position="1007"/>
    </location>
</feature>
<keyword evidence="7" id="KW-1185">Reference proteome</keyword>
<dbReference type="Proteomes" id="UP000595046">
    <property type="component" value="Chromosome"/>
</dbReference>
<feature type="domain" description="DUF6531" evidence="3">
    <location>
        <begin position="396"/>
        <end position="466"/>
    </location>
</feature>
<evidence type="ECO:0000313" key="7">
    <source>
        <dbReference type="Proteomes" id="UP000595046"/>
    </source>
</evidence>
<dbReference type="Pfam" id="PF05593">
    <property type="entry name" value="RHS_repeat"/>
    <property type="match status" value="6"/>
</dbReference>
<organism evidence="6 7">
    <name type="scientific">Streptomyces bathyalis</name>
    <dbReference type="NCBI Taxonomy" id="2710756"/>
    <lineage>
        <taxon>Bacteria</taxon>
        <taxon>Bacillati</taxon>
        <taxon>Actinomycetota</taxon>
        <taxon>Actinomycetes</taxon>
        <taxon>Kitasatosporales</taxon>
        <taxon>Streptomycetaceae</taxon>
        <taxon>Streptomyces</taxon>
    </lineage>
</organism>
<dbReference type="Pfam" id="PF21725">
    <property type="entry name" value="T7SS_signal"/>
    <property type="match status" value="1"/>
</dbReference>
<feature type="domain" description="Teneurin-like YD-shell" evidence="5">
    <location>
        <begin position="1351"/>
        <end position="1429"/>
    </location>
</feature>
<dbReference type="PANTHER" id="PTHR32305:SF15">
    <property type="entry name" value="PROTEIN RHSA-RELATED"/>
    <property type="match status" value="1"/>
</dbReference>
<dbReference type="EMBL" id="CP048882">
    <property type="protein sequence ID" value="QPP05732.1"/>
    <property type="molecule type" value="Genomic_DNA"/>
</dbReference>
<dbReference type="Gene3D" id="2.180.10.10">
    <property type="entry name" value="RHS repeat-associated core"/>
    <property type="match status" value="3"/>
</dbReference>
<reference evidence="7" key="1">
    <citation type="submission" date="2020-02" db="EMBL/GenBank/DDBJ databases">
        <title>Streptomyces sp. ASO4wet.</title>
        <authorList>
            <person name="Risdian C."/>
            <person name="Landwehr W."/>
            <person name="Schupp P."/>
            <person name="Wink J."/>
        </authorList>
    </citation>
    <scope>NUCLEOTIDE SEQUENCE [LARGE SCALE GENOMIC DNA]</scope>
    <source>
        <strain evidence="7">ASO4wet</strain>
    </source>
</reference>
<dbReference type="RefSeq" id="WP_197349249.1">
    <property type="nucleotide sequence ID" value="NZ_CP048882.1"/>
</dbReference>
<gene>
    <name evidence="6" type="ORF">G4Z16_04230</name>
</gene>
<dbReference type="InterPro" id="IPR006530">
    <property type="entry name" value="YD"/>
</dbReference>
<feature type="compositionally biased region" description="Basic and acidic residues" evidence="2">
    <location>
        <begin position="173"/>
        <end position="184"/>
    </location>
</feature>
<dbReference type="InterPro" id="IPR049082">
    <property type="entry name" value="T7SS_signal"/>
</dbReference>
<dbReference type="PANTHER" id="PTHR32305">
    <property type="match status" value="1"/>
</dbReference>
<evidence type="ECO:0000256" key="1">
    <source>
        <dbReference type="ARBA" id="ARBA00022737"/>
    </source>
</evidence>
<evidence type="ECO:0000259" key="5">
    <source>
        <dbReference type="Pfam" id="PF25023"/>
    </source>
</evidence>
<feature type="domain" description="Putative T7SS secretion signal" evidence="4">
    <location>
        <begin position="5"/>
        <end position="239"/>
    </location>
</feature>
<dbReference type="InterPro" id="IPR031325">
    <property type="entry name" value="RHS_repeat"/>
</dbReference>
<dbReference type="InterPro" id="IPR050708">
    <property type="entry name" value="T6SS_VgrG/RHS"/>
</dbReference>
<dbReference type="InterPro" id="IPR056823">
    <property type="entry name" value="TEN-like_YD-shell"/>
</dbReference>
<feature type="region of interest" description="Disordered" evidence="2">
    <location>
        <begin position="173"/>
        <end position="201"/>
    </location>
</feature>
<dbReference type="Pfam" id="PF20148">
    <property type="entry name" value="DUF6531"/>
    <property type="match status" value="1"/>
</dbReference>
<dbReference type="Pfam" id="PF25023">
    <property type="entry name" value="TEN_YD-shell"/>
    <property type="match status" value="2"/>
</dbReference>
<dbReference type="NCBIfam" id="TIGR03696">
    <property type="entry name" value="Rhs_assc_core"/>
    <property type="match status" value="1"/>
</dbReference>
<evidence type="ECO:0000313" key="6">
    <source>
        <dbReference type="EMBL" id="QPP05732.1"/>
    </source>
</evidence>
<protein>
    <submittedName>
        <fullName evidence="6">RHS repeat protein</fullName>
    </submittedName>
</protein>
<dbReference type="NCBIfam" id="TIGR01643">
    <property type="entry name" value="YD_repeat_2x"/>
    <property type="match status" value="9"/>
</dbReference>
<evidence type="ECO:0000259" key="4">
    <source>
        <dbReference type="Pfam" id="PF21725"/>
    </source>
</evidence>
<accession>A0A7T1T3I2</accession>
<sequence length="1575" mass="170725">MGLGDAFEAVGDGAEWVGDKAADGLDSVGLEGAAEGVRDAGEWTADKLGADVSERQLGETEDPKEIIHGDVEKLTERAEHLRDFFKAFDKLGSGLKGLDVHGWEGEAGEGFRAEFAPQPKFWIEAADACESAAKQFVQYASTVQWAQGQAKEAIALYKKSKATSDKAVDDYNAKADDWNRKNESGQDPGPKPGPFQDPGKEGLERAQHMVTEARSQRDDAARRAKDVVKGLVEQAPKLPGAWDMAKLAFKSMSEGMALNGMHLLGGALKGLGETAGLVRMLNPQDPYNMTHPGQYLQNMNGVATGLASTVAHPERLVGIVKNQNWRDPAEAIGKVAVDLIGGKGAGGAVKGGLKGALKTGGKEAIEQGAKQGARRSVKERIQDLARDLNCKVLRNEPVDMATGRMVLPQTDVSLPGTFPLDFTRTFESAYRNGGFFGPAWASTIDERLEVDAEGVVHVAADGSVRAYPHPAPGLPVTPEKGVPWSLERHPDGSYELVDPLSRTTRTFEAPAGVEPGGDGIAKLASMSDAQGNWVSVEWELGHPHSMTHSGGYELRFTCEAGRITALSLGTPEGPVRLRSYAYDDRGFLISVADSEDRATRYDVDERGRIAKWTDSNGRSFSYTYDDEDRCIHHAGEAGHLAARFEYGLESPEPGCTTTRVTDSLGHASLFTVDSRLRIVAETDRAGRTTRTTYDEEHRPLTVTDPLGASVEYVYDEVGRPLRVVLPDGGEISVEYDEGGRPVRRTDADGAEWRYARDEGGLLTAVTDPAGSTTTYGYDARGHLASVTDPSPASGRGDPKGATSAVRCDAAGLPLQITGPSPASGRGDSIGGTTTYVRDAFGRPVTVTDPSGAVTRLEWTPEGRLVRRIDPGGEVQSWTYDGEGNCLTHTDAVGGETRYEYGHFDLRTARTGPDGVRHTFAYDTELRLVQVANPQELTWSYTYDPAGRLISETDFDGRTVQYGHDAAGRLAFRTNPAGQTISFTRDAMGRVTRKNADGDATDFSYDAAGRLISASGPDAELICRRDKLGRVKDEVVNGRVLTHDYDALGRRTRRVTPAGTVTTYTYDAAGNRTSLTTNGHTLSFDHDESGREISRSVGESEGALTFTNLWDPAGRLASQTIAGPSAGTVQQRTYRYRADSHLVGVEDRLNGSQHFDLDPAGRVTEVRAEDWSESYAYDAAGNQTRADWPAQHAGSDARGERAYSGTKLLTAGSVRYEYDEAGRAVLRQKSRLSKKPDTWRYVWDGEDRLTSVTTPDGTRWRYLYDPLGRRIAKQRLGDGSGDDGSGSVGGEGQQVLEQVDFTWDGSILIEQTSTAPNLPDPVTLTWDHDGLRPLTQTERITNETTQAEIDSRFFAIATDLVGAPSELLDESGGIAWRTRRTLWGTTTWNADATAYTPLRFPGQYADPETGLHYNFHRHYDPTTARYLSQDPLGLDPAPNPVTYVHNPHTWVDPLGLAGCDVTYGKTQGEGENLKRWAKVGDDDWQFNTGHGYDRTHTGPGGVQNDVRSTGLSADQVEKAIAGDVYDLVNSGGKVPQPGPGVRPLEGAVDVDGNSIGYRVTQTPDGTYRVATYWLNP</sequence>
<proteinExistence type="predicted"/>
<feature type="region of interest" description="Disordered" evidence="2">
    <location>
        <begin position="781"/>
        <end position="803"/>
    </location>
</feature>
<keyword evidence="1" id="KW-0677">Repeat</keyword>
<evidence type="ECO:0000259" key="3">
    <source>
        <dbReference type="Pfam" id="PF20148"/>
    </source>
</evidence>
<name>A0A7T1T3I2_9ACTN</name>
<dbReference type="InterPro" id="IPR022385">
    <property type="entry name" value="Rhs_assc_core"/>
</dbReference>
<evidence type="ECO:0000256" key="2">
    <source>
        <dbReference type="SAM" id="MobiDB-lite"/>
    </source>
</evidence>